<organism evidence="1 2">
    <name type="scientific">Flavobacterium pygoscelis</name>
    <dbReference type="NCBI Taxonomy" id="2893176"/>
    <lineage>
        <taxon>Bacteria</taxon>
        <taxon>Pseudomonadati</taxon>
        <taxon>Bacteroidota</taxon>
        <taxon>Flavobacteriia</taxon>
        <taxon>Flavobacteriales</taxon>
        <taxon>Flavobacteriaceae</taxon>
        <taxon>Flavobacterium</taxon>
    </lineage>
</organism>
<comment type="caution">
    <text evidence="1">The sequence shown here is derived from an EMBL/GenBank/DDBJ whole genome shotgun (WGS) entry which is preliminary data.</text>
</comment>
<accession>A0A9X1XPE8</accession>
<protein>
    <submittedName>
        <fullName evidence="1">Uncharacterized protein</fullName>
    </submittedName>
</protein>
<dbReference type="RefSeq" id="WP_188049438.1">
    <property type="nucleotide sequence ID" value="NZ_JALNUB010000001.1"/>
</dbReference>
<evidence type="ECO:0000313" key="2">
    <source>
        <dbReference type="Proteomes" id="UP001139260"/>
    </source>
</evidence>
<dbReference type="Proteomes" id="UP001139260">
    <property type="component" value="Unassembled WGS sequence"/>
</dbReference>
<name>A0A9X1XPE8_9FLAO</name>
<sequence length="107" mass="12881">MEKISIYYKSEVSDYINDLIYAVYKEKYFSYLENAIDYKDKIIDFIENNIAQFPYKNTPLELNHLGSKYLFYKSNNRTTWFVFFENHNNDYLVTYITNNHSPTAGKL</sequence>
<dbReference type="EMBL" id="JALNUB010000001">
    <property type="protein sequence ID" value="MCK8140643.1"/>
    <property type="molecule type" value="Genomic_DNA"/>
</dbReference>
<proteinExistence type="predicted"/>
<keyword evidence="2" id="KW-1185">Reference proteome</keyword>
<evidence type="ECO:0000313" key="1">
    <source>
        <dbReference type="EMBL" id="MCK8140643.1"/>
    </source>
</evidence>
<reference evidence="1" key="1">
    <citation type="submission" date="2022-04" db="EMBL/GenBank/DDBJ databases">
        <title>Flavobacterium pygoscelis sp. nov. isolated from Chinstrap chick (Pygoscelis antarcticus).</title>
        <authorList>
            <person name="Irgang R."/>
            <person name="Poblete-Morales M."/>
            <person name="Avendano-Herrera R."/>
        </authorList>
    </citation>
    <scope>NUCLEOTIDE SEQUENCE</scope>
    <source>
        <strain evidence="1">I-SCBP12n</strain>
    </source>
</reference>
<dbReference type="AlphaFoldDB" id="A0A9X1XPE8"/>
<gene>
    <name evidence="1" type="ORF">MW871_01925</name>
</gene>